<keyword evidence="14" id="KW-1185">Reference proteome</keyword>
<dbReference type="GO" id="GO:0005938">
    <property type="term" value="C:cell cortex"/>
    <property type="evidence" value="ECO:0007669"/>
    <property type="project" value="UniProtKB-SubCell"/>
</dbReference>
<comment type="caution">
    <text evidence="13">The sequence shown here is derived from an EMBL/GenBank/DDBJ whole genome shotgun (WGS) entry which is preliminary data.</text>
</comment>
<evidence type="ECO:0000256" key="10">
    <source>
        <dbReference type="ARBA" id="ARBA00069496"/>
    </source>
</evidence>
<evidence type="ECO:0000256" key="5">
    <source>
        <dbReference type="ARBA" id="ARBA00022737"/>
    </source>
</evidence>
<dbReference type="OrthoDB" id="10006997at2759"/>
<dbReference type="GO" id="GO:0010976">
    <property type="term" value="P:positive regulation of neuron projection development"/>
    <property type="evidence" value="ECO:0007669"/>
    <property type="project" value="TreeGrafter"/>
</dbReference>
<dbReference type="GO" id="GO:0005884">
    <property type="term" value="C:actin filament"/>
    <property type="evidence" value="ECO:0007669"/>
    <property type="project" value="TreeGrafter"/>
</dbReference>
<dbReference type="AlphaFoldDB" id="A0A553PA81"/>
<dbReference type="SMART" id="SM00102">
    <property type="entry name" value="ADF"/>
    <property type="match status" value="2"/>
</dbReference>
<dbReference type="PROSITE" id="PS51263">
    <property type="entry name" value="ADF_H"/>
    <property type="match status" value="2"/>
</dbReference>
<keyword evidence="6" id="KW-0009">Actin-binding</keyword>
<dbReference type="GO" id="GO:0051016">
    <property type="term" value="P:barbed-end actin filament capping"/>
    <property type="evidence" value="ECO:0007669"/>
    <property type="project" value="TreeGrafter"/>
</dbReference>
<evidence type="ECO:0000256" key="1">
    <source>
        <dbReference type="ARBA" id="ARBA00004245"/>
    </source>
</evidence>
<evidence type="ECO:0000313" key="14">
    <source>
        <dbReference type="Proteomes" id="UP000318571"/>
    </source>
</evidence>
<comment type="subunit">
    <text evidence="8">Interacts with G-actin; ADP-actin form.</text>
</comment>
<evidence type="ECO:0000256" key="9">
    <source>
        <dbReference type="ARBA" id="ARBA00056419"/>
    </source>
</evidence>
<dbReference type="PANTHER" id="PTHR13759:SF1">
    <property type="entry name" value="TWINFILIN"/>
    <property type="match status" value="1"/>
</dbReference>
<proteinExistence type="inferred from homology"/>
<dbReference type="GO" id="GO:0030042">
    <property type="term" value="P:actin filament depolymerization"/>
    <property type="evidence" value="ECO:0007669"/>
    <property type="project" value="TreeGrafter"/>
</dbReference>
<dbReference type="InterPro" id="IPR028458">
    <property type="entry name" value="Twinfilin"/>
</dbReference>
<dbReference type="Proteomes" id="UP000318571">
    <property type="component" value="Chromosome 2"/>
</dbReference>
<evidence type="ECO:0000313" key="13">
    <source>
        <dbReference type="EMBL" id="TRY74576.1"/>
    </source>
</evidence>
<dbReference type="CDD" id="cd11285">
    <property type="entry name" value="ADF_Twf-N_like"/>
    <property type="match status" value="1"/>
</dbReference>
<accession>A0A553PA81</accession>
<dbReference type="EMBL" id="VCGU01000005">
    <property type="protein sequence ID" value="TRY74576.1"/>
    <property type="molecule type" value="Genomic_DNA"/>
</dbReference>
<protein>
    <recommendedName>
        <fullName evidence="10">Twinfilin</fullName>
    </recommendedName>
</protein>
<evidence type="ECO:0000259" key="12">
    <source>
        <dbReference type="PROSITE" id="PS51263"/>
    </source>
</evidence>
<keyword evidence="4" id="KW-0963">Cytoplasm</keyword>
<comment type="subcellular location">
    <subcellularLocation>
        <location evidence="2">Cytoplasm</location>
        <location evidence="2">Cell cortex</location>
    </subcellularLocation>
    <subcellularLocation>
        <location evidence="1">Cytoplasm</location>
        <location evidence="1">Cytoskeleton</location>
    </subcellularLocation>
</comment>
<dbReference type="GO" id="GO:0030016">
    <property type="term" value="C:myofibril"/>
    <property type="evidence" value="ECO:0007669"/>
    <property type="project" value="TreeGrafter"/>
</dbReference>
<keyword evidence="7" id="KW-0206">Cytoskeleton</keyword>
<dbReference type="FunFam" id="3.40.20.10:FF:000007">
    <property type="entry name" value="Twinfilin-1 isoform 1"/>
    <property type="match status" value="1"/>
</dbReference>
<sequence>MTTQTGIRPDDKLSGFFGQCRTGQYRMLKVVIKAEKLVLESSSEAQGSWERDWDPMILANLEDSSPCFILFRLDEKEGETYRWIMISWSPDSSSIRNKMLYASTKASLKREFGGGQIKDDLYGNVREDVSLEGYRKHLISAAAPGPLSREEIEREEVKQAQNDVAVGVDTKHNTMGGGIHFPMTSAVTSALGELKSRRLDYIQMSVDTKAEIINLEEKGSCPVEGLPKKVPENAPRYHLFLFKHTHEGDSLASVVFIYSMPGYNCSIKERMLYSSCKNGVVSNIEELGIEISKKIEVDSGDELTPEFLQAELHPIKNLNRPKFAKPTPPNRGNRRITKQPV</sequence>
<dbReference type="GO" id="GO:0003785">
    <property type="term" value="F:actin monomer binding"/>
    <property type="evidence" value="ECO:0007669"/>
    <property type="project" value="TreeGrafter"/>
</dbReference>
<evidence type="ECO:0000256" key="3">
    <source>
        <dbReference type="ARBA" id="ARBA00009557"/>
    </source>
</evidence>
<evidence type="ECO:0000256" key="8">
    <source>
        <dbReference type="ARBA" id="ARBA00038532"/>
    </source>
</evidence>
<evidence type="ECO:0000256" key="2">
    <source>
        <dbReference type="ARBA" id="ARBA00004544"/>
    </source>
</evidence>
<evidence type="ECO:0000256" key="11">
    <source>
        <dbReference type="SAM" id="MobiDB-lite"/>
    </source>
</evidence>
<dbReference type="SUPFAM" id="SSF55753">
    <property type="entry name" value="Actin depolymerizing proteins"/>
    <property type="match status" value="2"/>
</dbReference>
<dbReference type="GO" id="GO:0051015">
    <property type="term" value="F:actin filament binding"/>
    <property type="evidence" value="ECO:0007669"/>
    <property type="project" value="TreeGrafter"/>
</dbReference>
<keyword evidence="5" id="KW-0677">Repeat</keyword>
<feature type="domain" description="ADF-H" evidence="12">
    <location>
        <begin position="1"/>
        <end position="139"/>
    </location>
</feature>
<feature type="domain" description="ADF-H" evidence="12">
    <location>
        <begin position="178"/>
        <end position="313"/>
    </location>
</feature>
<name>A0A553PA81_TIGCA</name>
<dbReference type="GO" id="GO:0010591">
    <property type="term" value="P:regulation of lamellipodium assembly"/>
    <property type="evidence" value="ECO:0007669"/>
    <property type="project" value="TreeGrafter"/>
</dbReference>
<organism evidence="13 14">
    <name type="scientific">Tigriopus californicus</name>
    <name type="common">Marine copepod</name>
    <dbReference type="NCBI Taxonomy" id="6832"/>
    <lineage>
        <taxon>Eukaryota</taxon>
        <taxon>Metazoa</taxon>
        <taxon>Ecdysozoa</taxon>
        <taxon>Arthropoda</taxon>
        <taxon>Crustacea</taxon>
        <taxon>Multicrustacea</taxon>
        <taxon>Hexanauplia</taxon>
        <taxon>Copepoda</taxon>
        <taxon>Harpacticoida</taxon>
        <taxon>Harpacticidae</taxon>
        <taxon>Tigriopus</taxon>
    </lineage>
</organism>
<evidence type="ECO:0000256" key="6">
    <source>
        <dbReference type="ARBA" id="ARBA00023203"/>
    </source>
</evidence>
<dbReference type="Gene3D" id="3.40.20.10">
    <property type="entry name" value="Severin"/>
    <property type="match status" value="2"/>
</dbReference>
<dbReference type="InterPro" id="IPR029006">
    <property type="entry name" value="ADF-H/Gelsolin-like_dom_sf"/>
</dbReference>
<dbReference type="InterPro" id="IPR002108">
    <property type="entry name" value="ADF-H"/>
</dbReference>
<dbReference type="CDD" id="cd11284">
    <property type="entry name" value="ADF_Twf-C_like"/>
    <property type="match status" value="1"/>
</dbReference>
<gene>
    <name evidence="13" type="ORF">TCAL_04598</name>
</gene>
<evidence type="ECO:0000256" key="4">
    <source>
        <dbReference type="ARBA" id="ARBA00022490"/>
    </source>
</evidence>
<comment type="similarity">
    <text evidence="3">Belongs to the actin-binding proteins ADF family. Twinfilin subfamily.</text>
</comment>
<feature type="compositionally biased region" description="Basic residues" evidence="11">
    <location>
        <begin position="332"/>
        <end position="341"/>
    </location>
</feature>
<feature type="region of interest" description="Disordered" evidence="11">
    <location>
        <begin position="319"/>
        <end position="341"/>
    </location>
</feature>
<dbReference type="OMA" id="YLFKHTH"/>
<dbReference type="PANTHER" id="PTHR13759">
    <property type="entry name" value="TWINFILIN"/>
    <property type="match status" value="1"/>
</dbReference>
<reference evidence="13 14" key="1">
    <citation type="journal article" date="2018" name="Nat. Ecol. Evol.">
        <title>Genomic signatures of mitonuclear coevolution across populations of Tigriopus californicus.</title>
        <authorList>
            <person name="Barreto F.S."/>
            <person name="Watson E.T."/>
            <person name="Lima T.G."/>
            <person name="Willett C.S."/>
            <person name="Edmands S."/>
            <person name="Li W."/>
            <person name="Burton R.S."/>
        </authorList>
    </citation>
    <scope>NUCLEOTIDE SEQUENCE [LARGE SCALE GENOMIC DNA]</scope>
    <source>
        <strain evidence="13 14">San Diego</strain>
    </source>
</reference>
<dbReference type="FunFam" id="3.40.20.10:FF:000042">
    <property type="entry name" value="Actin depolymerizing protein"/>
    <property type="match status" value="1"/>
</dbReference>
<evidence type="ECO:0000256" key="7">
    <source>
        <dbReference type="ARBA" id="ARBA00023212"/>
    </source>
</evidence>
<dbReference type="Pfam" id="PF00241">
    <property type="entry name" value="Cofilin_ADF"/>
    <property type="match status" value="2"/>
</dbReference>
<dbReference type="STRING" id="6832.A0A553PA81"/>
<comment type="function">
    <text evidence="9">Actin-binding protein involved in motile and morphological processes. Inhibits actin polymerization, likely by sequestering G-actin.</text>
</comment>